<accession>A0AAI8VPK8</accession>
<reference evidence="2" key="1">
    <citation type="submission" date="2023-10" db="EMBL/GenBank/DDBJ databases">
        <authorList>
            <person name="Hackl T."/>
        </authorList>
    </citation>
    <scope>NUCLEOTIDE SEQUENCE</scope>
</reference>
<evidence type="ECO:0000256" key="1">
    <source>
        <dbReference type="SAM" id="MobiDB-lite"/>
    </source>
</evidence>
<feature type="compositionally biased region" description="Basic and acidic residues" evidence="1">
    <location>
        <begin position="1"/>
        <end position="10"/>
    </location>
</feature>
<evidence type="ECO:0000313" key="2">
    <source>
        <dbReference type="EMBL" id="CAJ2508771.1"/>
    </source>
</evidence>
<feature type="compositionally biased region" description="Basic and acidic residues" evidence="1">
    <location>
        <begin position="45"/>
        <end position="62"/>
    </location>
</feature>
<evidence type="ECO:0000313" key="3">
    <source>
        <dbReference type="Proteomes" id="UP001295740"/>
    </source>
</evidence>
<keyword evidence="3" id="KW-1185">Reference proteome</keyword>
<gene>
    <name evidence="2" type="ORF">KHLLAP_LOCUS9239</name>
</gene>
<organism evidence="2 3">
    <name type="scientific">Anthostomella pinea</name>
    <dbReference type="NCBI Taxonomy" id="933095"/>
    <lineage>
        <taxon>Eukaryota</taxon>
        <taxon>Fungi</taxon>
        <taxon>Dikarya</taxon>
        <taxon>Ascomycota</taxon>
        <taxon>Pezizomycotina</taxon>
        <taxon>Sordariomycetes</taxon>
        <taxon>Xylariomycetidae</taxon>
        <taxon>Xylariales</taxon>
        <taxon>Xylariaceae</taxon>
        <taxon>Anthostomella</taxon>
    </lineage>
</organism>
<name>A0AAI8VPK8_9PEZI</name>
<comment type="caution">
    <text evidence="2">The sequence shown here is derived from an EMBL/GenBank/DDBJ whole genome shotgun (WGS) entry which is preliminary data.</text>
</comment>
<dbReference type="Proteomes" id="UP001295740">
    <property type="component" value="Unassembled WGS sequence"/>
</dbReference>
<proteinExistence type="predicted"/>
<feature type="region of interest" description="Disordered" evidence="1">
    <location>
        <begin position="1"/>
        <end position="62"/>
    </location>
</feature>
<protein>
    <submittedName>
        <fullName evidence="2">Uu.00g137970.m01.CDS01</fullName>
    </submittedName>
</protein>
<sequence length="62" mass="6790">MPRAMDDKSASRIAKARGPNDEFAKRAQKSARNYEDRAGSSSDGSWRKKDSGKKKDGGSKSK</sequence>
<dbReference type="EMBL" id="CAUWAG010000012">
    <property type="protein sequence ID" value="CAJ2508771.1"/>
    <property type="molecule type" value="Genomic_DNA"/>
</dbReference>
<dbReference type="AlphaFoldDB" id="A0AAI8VPK8"/>